<reference evidence="1 2" key="1">
    <citation type="journal article" date="2014" name="Am. J. Bot.">
        <title>Genome assembly and annotation for red clover (Trifolium pratense; Fabaceae).</title>
        <authorList>
            <person name="Istvanek J."/>
            <person name="Jaros M."/>
            <person name="Krenek A."/>
            <person name="Repkova J."/>
        </authorList>
    </citation>
    <scope>NUCLEOTIDE SEQUENCE [LARGE SCALE GENOMIC DNA]</scope>
    <source>
        <strain evidence="2">cv. Tatra</strain>
        <tissue evidence="1">Young leaves</tissue>
    </source>
</reference>
<organism evidence="1 2">
    <name type="scientific">Trifolium pratense</name>
    <name type="common">Red clover</name>
    <dbReference type="NCBI Taxonomy" id="57577"/>
    <lineage>
        <taxon>Eukaryota</taxon>
        <taxon>Viridiplantae</taxon>
        <taxon>Streptophyta</taxon>
        <taxon>Embryophyta</taxon>
        <taxon>Tracheophyta</taxon>
        <taxon>Spermatophyta</taxon>
        <taxon>Magnoliopsida</taxon>
        <taxon>eudicotyledons</taxon>
        <taxon>Gunneridae</taxon>
        <taxon>Pentapetalae</taxon>
        <taxon>rosids</taxon>
        <taxon>fabids</taxon>
        <taxon>Fabales</taxon>
        <taxon>Fabaceae</taxon>
        <taxon>Papilionoideae</taxon>
        <taxon>50 kb inversion clade</taxon>
        <taxon>NPAAA clade</taxon>
        <taxon>Hologalegina</taxon>
        <taxon>IRL clade</taxon>
        <taxon>Trifolieae</taxon>
        <taxon>Trifolium</taxon>
    </lineage>
</organism>
<name>A0A2K3KE59_TRIPR</name>
<feature type="non-terminal residue" evidence="1">
    <location>
        <position position="66"/>
    </location>
</feature>
<reference evidence="1 2" key="2">
    <citation type="journal article" date="2017" name="Front. Plant Sci.">
        <title>Gene Classification and Mining of Molecular Markers Useful in Red Clover (Trifolium pratense) Breeding.</title>
        <authorList>
            <person name="Istvanek J."/>
            <person name="Dluhosova J."/>
            <person name="Dluhos P."/>
            <person name="Patkova L."/>
            <person name="Nedelnik J."/>
            <person name="Repkova J."/>
        </authorList>
    </citation>
    <scope>NUCLEOTIDE SEQUENCE [LARGE SCALE GENOMIC DNA]</scope>
    <source>
        <strain evidence="2">cv. Tatra</strain>
        <tissue evidence="1">Young leaves</tissue>
    </source>
</reference>
<evidence type="ECO:0000313" key="1">
    <source>
        <dbReference type="EMBL" id="PNX64529.1"/>
    </source>
</evidence>
<comment type="caution">
    <text evidence="1">The sequence shown here is derived from an EMBL/GenBank/DDBJ whole genome shotgun (WGS) entry which is preliminary data.</text>
</comment>
<dbReference type="EMBL" id="ASHM01167205">
    <property type="protein sequence ID" value="PNX64529.1"/>
    <property type="molecule type" value="Genomic_DNA"/>
</dbReference>
<dbReference type="Proteomes" id="UP000236291">
    <property type="component" value="Unassembled WGS sequence"/>
</dbReference>
<evidence type="ECO:0000313" key="2">
    <source>
        <dbReference type="Proteomes" id="UP000236291"/>
    </source>
</evidence>
<gene>
    <name evidence="1" type="ORF">L195_g062159</name>
</gene>
<proteinExistence type="predicted"/>
<sequence length="66" mass="7088">MERCHVVHEEDVIVSGNDSNNVGGSGGDTVSLLYDEPLNKEMEHCHVVDKEDVVVSGYADNDAIGS</sequence>
<accession>A0A2K3KE59</accession>
<dbReference type="AlphaFoldDB" id="A0A2K3KE59"/>
<protein>
    <submittedName>
        <fullName evidence="1">TIR-NBS-LRR RCT1-like resistance protein</fullName>
    </submittedName>
</protein>